<dbReference type="PANTHER" id="PTHR46904:SF1">
    <property type="entry name" value="CENTROMERE PROTEIN T"/>
    <property type="match status" value="1"/>
</dbReference>
<dbReference type="CDD" id="cd22920">
    <property type="entry name" value="HFD_CENP-T"/>
    <property type="match status" value="1"/>
</dbReference>
<dbReference type="SUPFAM" id="SSF47113">
    <property type="entry name" value="Histone-fold"/>
    <property type="match status" value="1"/>
</dbReference>
<organism evidence="2 3">
    <name type="scientific">Labeo rohita</name>
    <name type="common">Indian major carp</name>
    <name type="synonym">Cyprinus rohita</name>
    <dbReference type="NCBI Taxonomy" id="84645"/>
    <lineage>
        <taxon>Eukaryota</taxon>
        <taxon>Metazoa</taxon>
        <taxon>Chordata</taxon>
        <taxon>Craniata</taxon>
        <taxon>Vertebrata</taxon>
        <taxon>Euteleostomi</taxon>
        <taxon>Actinopterygii</taxon>
        <taxon>Neopterygii</taxon>
        <taxon>Teleostei</taxon>
        <taxon>Ostariophysi</taxon>
        <taxon>Cypriniformes</taxon>
        <taxon>Cyprinidae</taxon>
        <taxon>Labeoninae</taxon>
        <taxon>Labeonini</taxon>
        <taxon>Labeo</taxon>
    </lineage>
</organism>
<reference evidence="2 3" key="1">
    <citation type="submission" date="2022-01" db="EMBL/GenBank/DDBJ databases">
        <title>A high-quality chromosome-level genome assembly of rohu carp, Labeo rohita.</title>
        <authorList>
            <person name="Arick M.A. II"/>
            <person name="Hsu C.-Y."/>
            <person name="Magbanua Z."/>
            <person name="Pechanova O."/>
            <person name="Grover C."/>
            <person name="Miller E."/>
            <person name="Thrash A."/>
            <person name="Ezzel L."/>
            <person name="Alam S."/>
            <person name="Benzie J."/>
            <person name="Hamilton M."/>
            <person name="Karsi A."/>
            <person name="Lawrence M.L."/>
            <person name="Peterson D.G."/>
        </authorList>
    </citation>
    <scope>NUCLEOTIDE SEQUENCE [LARGE SCALE GENOMIC DNA]</scope>
    <source>
        <strain evidence="3">BAU-BD-2019</strain>
        <tissue evidence="2">Blood</tissue>
    </source>
</reference>
<feature type="compositionally biased region" description="Acidic residues" evidence="1">
    <location>
        <begin position="444"/>
        <end position="511"/>
    </location>
</feature>
<dbReference type="EMBL" id="JACTAM010000021">
    <property type="protein sequence ID" value="KAI2651573.1"/>
    <property type="molecule type" value="Genomic_DNA"/>
</dbReference>
<evidence type="ECO:0000256" key="1">
    <source>
        <dbReference type="SAM" id="MobiDB-lite"/>
    </source>
</evidence>
<dbReference type="InterPro" id="IPR009072">
    <property type="entry name" value="Histone-fold"/>
</dbReference>
<feature type="region of interest" description="Disordered" evidence="1">
    <location>
        <begin position="210"/>
        <end position="244"/>
    </location>
</feature>
<accession>A0ABQ8LLP5</accession>
<feature type="region of interest" description="Disordered" evidence="1">
    <location>
        <begin position="24"/>
        <end position="88"/>
    </location>
</feature>
<proteinExistence type="predicted"/>
<sequence>MDSTEDDISARVLLRRVLHTELPRSPVTRSSTNVRRSMRLKNTPGLESPGSALRQRLKKKLHESASQSPLPSPKRPRTTTNPSVKALSPMYDEDMTTRGLLRGIIQMETESSLVMSGQPALQESDPNPESSVSSAGERTLVPLQSHMLVILFMLCSCVCVFLSEGLSGVELSDLTLHTEPLTHVVRGLSRRKPQRIFSVSAFENQLDQLPDSTEDVSHVSHKVNVSQEKADASQDLDSSSGSKSGLNLTLKTPFVKKHTERAGLQRKVSNRRLPSVDAFDEAVQRCLEQGPNQDHSVFQDGKTLEDSSWQKFTLGLSDVTELYVQPKKDDTMGPSAESEREHQLERVSEIPYSEALIQEEKDHEMESQDDEEVVPSSQNDEFLGAEDDIVLAPTQAMTESIPESHEVEPQDREFVEEVEIGNVVEIEYEAVVETEDQKVVEIEDDSVEEVEENVEEVEDENVEEVQDENVEEVQDENAEEVEDDNVEEDEDENAEEVQDENAEEVQDEEVVEAQHETPDTSQYLERITRRAHRSEGGGAVLGIPAATRVTKSFGAGLNPREKDLLDLVDETRESLQDIPDEEREAPGSPEFPQLHPAAEVSTEEQRSQQHEAKLSIKTPAFVRQKRVFASPTAQTTPTILKEVNAGPAPQVAKRAPRQKRQTGVNVLPKSYVMSVFKHFAKTKVASDVYPAINEILKKYFERLADDLEAQGFVTDNTPVNILIEKYLPLEYRKLLIPVATSGNKVIPKQRR</sequence>
<feature type="region of interest" description="Disordered" evidence="1">
    <location>
        <begin position="113"/>
        <end position="136"/>
    </location>
</feature>
<comment type="caution">
    <text evidence="2">The sequence shown here is derived from an EMBL/GenBank/DDBJ whole genome shotgun (WGS) entry which is preliminary data.</text>
</comment>
<feature type="compositionally biased region" description="Low complexity" evidence="1">
    <location>
        <begin position="233"/>
        <end position="244"/>
    </location>
</feature>
<evidence type="ECO:0000313" key="3">
    <source>
        <dbReference type="Proteomes" id="UP000830375"/>
    </source>
</evidence>
<name>A0ABQ8LLP5_LABRO</name>
<dbReference type="PANTHER" id="PTHR46904">
    <property type="entry name" value="CENTROMERE PROTEIN T"/>
    <property type="match status" value="1"/>
</dbReference>
<dbReference type="Proteomes" id="UP000830375">
    <property type="component" value="Unassembled WGS sequence"/>
</dbReference>
<dbReference type="InterPro" id="IPR028255">
    <property type="entry name" value="CENP-T"/>
</dbReference>
<feature type="region of interest" description="Disordered" evidence="1">
    <location>
        <begin position="572"/>
        <end position="608"/>
    </location>
</feature>
<dbReference type="Gene3D" id="1.10.20.10">
    <property type="entry name" value="Histone, subunit A"/>
    <property type="match status" value="2"/>
</dbReference>
<gene>
    <name evidence="2" type="ORF">H4Q32_019700</name>
</gene>
<feature type="region of interest" description="Disordered" evidence="1">
    <location>
        <begin position="444"/>
        <end position="525"/>
    </location>
</feature>
<keyword evidence="3" id="KW-1185">Reference proteome</keyword>
<evidence type="ECO:0000313" key="2">
    <source>
        <dbReference type="EMBL" id="KAI2651573.1"/>
    </source>
</evidence>
<protein>
    <submittedName>
        <fullName evidence="2">Centromere protein T</fullName>
    </submittedName>
</protein>